<evidence type="ECO:0000256" key="5">
    <source>
        <dbReference type="ARBA" id="ARBA00023242"/>
    </source>
</evidence>
<dbReference type="Gene3D" id="3.40.1810.10">
    <property type="entry name" value="Transcription factor, MADS-box"/>
    <property type="match status" value="1"/>
</dbReference>
<evidence type="ECO:0000256" key="4">
    <source>
        <dbReference type="ARBA" id="ARBA00023163"/>
    </source>
</evidence>
<reference evidence="8 9" key="1">
    <citation type="journal article" date="2010" name="Nature">
        <title>Genome sequencing and analysis of the model grass Brachypodium distachyon.</title>
        <authorList>
            <consortium name="International Brachypodium Initiative"/>
        </authorList>
    </citation>
    <scope>NUCLEOTIDE SEQUENCE [LARGE SCALE GENOMIC DNA]</scope>
    <source>
        <strain evidence="8 9">Bd21</strain>
    </source>
</reference>
<dbReference type="GO" id="GO:0000981">
    <property type="term" value="F:DNA-binding transcription factor activity, RNA polymerase II-specific"/>
    <property type="evidence" value="ECO:0000318"/>
    <property type="project" value="GO_Central"/>
</dbReference>
<keyword evidence="6" id="KW-0175">Coiled coil</keyword>
<dbReference type="Gramene" id="KQK07969">
    <property type="protein sequence ID" value="KQK07969"/>
    <property type="gene ID" value="BRADI_2g38695v3"/>
</dbReference>
<dbReference type="OrthoDB" id="1390705at2759"/>
<reference evidence="8" key="2">
    <citation type="submission" date="2017-06" db="EMBL/GenBank/DDBJ databases">
        <title>WGS assembly of Brachypodium distachyon.</title>
        <authorList>
            <consortium name="The International Brachypodium Initiative"/>
            <person name="Lucas S."/>
            <person name="Harmon-Smith M."/>
            <person name="Lail K."/>
            <person name="Tice H."/>
            <person name="Grimwood J."/>
            <person name="Bruce D."/>
            <person name="Barry K."/>
            <person name="Shu S."/>
            <person name="Lindquist E."/>
            <person name="Wang M."/>
            <person name="Pitluck S."/>
            <person name="Vogel J.P."/>
            <person name="Garvin D.F."/>
            <person name="Mockler T.C."/>
            <person name="Schmutz J."/>
            <person name="Rokhsar D."/>
            <person name="Bevan M.W."/>
        </authorList>
    </citation>
    <scope>NUCLEOTIDE SEQUENCE</scope>
    <source>
        <strain evidence="8">Bd21</strain>
    </source>
</reference>
<dbReference type="InterPro" id="IPR036879">
    <property type="entry name" value="TF_MADSbox_sf"/>
</dbReference>
<dbReference type="PANTHER" id="PTHR11945">
    <property type="entry name" value="MADS BOX PROTEIN"/>
    <property type="match status" value="1"/>
</dbReference>
<dbReference type="SUPFAM" id="SSF55455">
    <property type="entry name" value="SRF-like"/>
    <property type="match status" value="1"/>
</dbReference>
<dbReference type="Pfam" id="PF00319">
    <property type="entry name" value="SRF-TF"/>
    <property type="match status" value="1"/>
</dbReference>
<evidence type="ECO:0000256" key="1">
    <source>
        <dbReference type="ARBA" id="ARBA00004123"/>
    </source>
</evidence>
<dbReference type="AlphaFoldDB" id="A0A0Q3KAM6"/>
<accession>A0A0Q3KAM6</accession>
<feature type="domain" description="MADS-box" evidence="7">
    <location>
        <begin position="9"/>
        <end position="69"/>
    </location>
</feature>
<comment type="subcellular location">
    <subcellularLocation>
        <location evidence="1">Nucleus</location>
    </subcellularLocation>
</comment>
<evidence type="ECO:0000256" key="2">
    <source>
        <dbReference type="ARBA" id="ARBA00023015"/>
    </source>
</evidence>
<dbReference type="GO" id="GO:0005634">
    <property type="term" value="C:nucleus"/>
    <property type="evidence" value="ECO:0007669"/>
    <property type="project" value="UniProtKB-SubCell"/>
</dbReference>
<keyword evidence="3" id="KW-0238">DNA-binding</keyword>
<gene>
    <name evidence="9" type="primary">LOC100835707</name>
    <name evidence="8" type="ORF">BRADI_2g38695v3</name>
</gene>
<keyword evidence="5" id="KW-0539">Nucleus</keyword>
<evidence type="ECO:0000313" key="8">
    <source>
        <dbReference type="EMBL" id="KQK07969.1"/>
    </source>
</evidence>
<dbReference type="PRINTS" id="PR00404">
    <property type="entry name" value="MADSDOMAIN"/>
</dbReference>
<dbReference type="InterPro" id="IPR033896">
    <property type="entry name" value="MEF2-like_N"/>
</dbReference>
<evidence type="ECO:0000313" key="9">
    <source>
        <dbReference type="EnsemblPlants" id="KQK07969"/>
    </source>
</evidence>
<feature type="coiled-coil region" evidence="6">
    <location>
        <begin position="116"/>
        <end position="157"/>
    </location>
</feature>
<keyword evidence="2" id="KW-0805">Transcription regulation</keyword>
<dbReference type="SMART" id="SM00432">
    <property type="entry name" value="MADS"/>
    <property type="match status" value="1"/>
</dbReference>
<protein>
    <recommendedName>
        <fullName evidence="7">MADS-box domain-containing protein</fullName>
    </recommendedName>
</protein>
<dbReference type="EnsemblPlants" id="KQK07969">
    <property type="protein sequence ID" value="KQK07969"/>
    <property type="gene ID" value="BRADI_2g38695v3"/>
</dbReference>
<sequence length="337" mass="35561">MPPRRRPSLGRQKVAMEPIQSNKARQVCFSKRRFGLFKKASELSVLCGVELAAVVFSPGGKAFSFCTPSVDAVVNRLLVNNNNNAAAPAAGGGGGWSSSAPAVATEGSSSSGLAPAAMAAEKLVELTEAYAELRAMMEREKLRKERAEEEMEREREAAGCPTAAWLDADLAELSEAELVEFQAALLEVKNAVDLHADDVLRETLTAAAAAPARSPLAMPMPRPRGFANSVYEVGGYSSGNNNGGGFANSVYEVAGNNNGGGATMGEMMQMDNMLQQLNLIDQIHPLPPRMGQIPPPGLGFPETMDLPPLPGMGFLDTMDLPSPDFGPDGGFIGPPPF</sequence>
<organism evidence="8">
    <name type="scientific">Brachypodium distachyon</name>
    <name type="common">Purple false brome</name>
    <name type="synonym">Trachynia distachya</name>
    <dbReference type="NCBI Taxonomy" id="15368"/>
    <lineage>
        <taxon>Eukaryota</taxon>
        <taxon>Viridiplantae</taxon>
        <taxon>Streptophyta</taxon>
        <taxon>Embryophyta</taxon>
        <taxon>Tracheophyta</taxon>
        <taxon>Spermatophyta</taxon>
        <taxon>Magnoliopsida</taxon>
        <taxon>Liliopsida</taxon>
        <taxon>Poales</taxon>
        <taxon>Poaceae</taxon>
        <taxon>BOP clade</taxon>
        <taxon>Pooideae</taxon>
        <taxon>Stipodae</taxon>
        <taxon>Brachypodieae</taxon>
        <taxon>Brachypodium</taxon>
    </lineage>
</organism>
<dbReference type="PROSITE" id="PS50066">
    <property type="entry name" value="MADS_BOX_2"/>
    <property type="match status" value="1"/>
</dbReference>
<dbReference type="FunCoup" id="A0A0Q3KAM6">
    <property type="interactions" value="45"/>
</dbReference>
<evidence type="ECO:0000313" key="10">
    <source>
        <dbReference type="Proteomes" id="UP000008810"/>
    </source>
</evidence>
<dbReference type="Proteomes" id="UP000008810">
    <property type="component" value="Chromosome 2"/>
</dbReference>
<reference evidence="9" key="3">
    <citation type="submission" date="2018-08" db="UniProtKB">
        <authorList>
            <consortium name="EnsemblPlants"/>
        </authorList>
    </citation>
    <scope>IDENTIFICATION</scope>
    <source>
        <strain evidence="9">cv. Bd21</strain>
    </source>
</reference>
<dbReference type="EMBL" id="CM000881">
    <property type="protein sequence ID" value="KQK07969.1"/>
    <property type="molecule type" value="Genomic_DNA"/>
</dbReference>
<keyword evidence="4" id="KW-0804">Transcription</keyword>
<evidence type="ECO:0000256" key="6">
    <source>
        <dbReference type="SAM" id="Coils"/>
    </source>
</evidence>
<dbReference type="GO" id="GO:0045944">
    <property type="term" value="P:positive regulation of transcription by RNA polymerase II"/>
    <property type="evidence" value="ECO:0007669"/>
    <property type="project" value="InterPro"/>
</dbReference>
<proteinExistence type="predicted"/>
<dbReference type="CDD" id="cd00265">
    <property type="entry name" value="MADS_MEF2_like"/>
    <property type="match status" value="1"/>
</dbReference>
<dbReference type="GO" id="GO:0006357">
    <property type="term" value="P:regulation of transcription by RNA polymerase II"/>
    <property type="evidence" value="ECO:0000318"/>
    <property type="project" value="GO_Central"/>
</dbReference>
<dbReference type="InterPro" id="IPR002100">
    <property type="entry name" value="TF_MADSbox"/>
</dbReference>
<dbReference type="GO" id="GO:0046983">
    <property type="term" value="F:protein dimerization activity"/>
    <property type="evidence" value="ECO:0007669"/>
    <property type="project" value="InterPro"/>
</dbReference>
<evidence type="ECO:0000256" key="3">
    <source>
        <dbReference type="ARBA" id="ARBA00023125"/>
    </source>
</evidence>
<dbReference type="GO" id="GO:0000978">
    <property type="term" value="F:RNA polymerase II cis-regulatory region sequence-specific DNA binding"/>
    <property type="evidence" value="ECO:0000318"/>
    <property type="project" value="GO_Central"/>
</dbReference>
<keyword evidence="10" id="KW-1185">Reference proteome</keyword>
<name>A0A0Q3KAM6_BRADI</name>
<dbReference type="PANTHER" id="PTHR11945:SF629">
    <property type="entry name" value="OS02G0164450 PROTEIN"/>
    <property type="match status" value="1"/>
</dbReference>
<dbReference type="FunFam" id="3.40.1810.10:FF:000006">
    <property type="entry name" value="Agamous-like MADS-box protein AGL62"/>
    <property type="match status" value="1"/>
</dbReference>
<evidence type="ECO:0000259" key="7">
    <source>
        <dbReference type="PROSITE" id="PS50066"/>
    </source>
</evidence>